<feature type="domain" description="YgjP-like metallopeptidase" evidence="1">
    <location>
        <begin position="21"/>
        <end position="218"/>
    </location>
</feature>
<evidence type="ECO:0000259" key="1">
    <source>
        <dbReference type="Pfam" id="PF01863"/>
    </source>
</evidence>
<name>A0A0G0LB41_9BACT</name>
<evidence type="ECO:0000313" key="3">
    <source>
        <dbReference type="Proteomes" id="UP000034231"/>
    </source>
</evidence>
<comment type="caution">
    <text evidence="2">The sequence shown here is derived from an EMBL/GenBank/DDBJ whole genome shotgun (WGS) entry which is preliminary data.</text>
</comment>
<dbReference type="Gene3D" id="3.30.2010.10">
    <property type="entry name" value="Metalloproteases ('zincins'), catalytic domain"/>
    <property type="match status" value="1"/>
</dbReference>
<organism evidence="2 3">
    <name type="scientific">Candidatus Shapirobacteria bacterium GW2011_GWE1_38_10</name>
    <dbReference type="NCBI Taxonomy" id="1618488"/>
    <lineage>
        <taxon>Bacteria</taxon>
        <taxon>Candidatus Shapironibacteriota</taxon>
    </lineage>
</organism>
<dbReference type="InterPro" id="IPR002725">
    <property type="entry name" value="YgjP-like_metallopeptidase"/>
</dbReference>
<dbReference type="Pfam" id="PF01863">
    <property type="entry name" value="YgjP-like"/>
    <property type="match status" value="1"/>
</dbReference>
<dbReference type="PANTHER" id="PTHR30399:SF1">
    <property type="entry name" value="UTP PYROPHOSPHATASE"/>
    <property type="match status" value="1"/>
</dbReference>
<reference evidence="2 3" key="1">
    <citation type="journal article" date="2015" name="Nature">
        <title>rRNA introns, odd ribosomes, and small enigmatic genomes across a large radiation of phyla.</title>
        <authorList>
            <person name="Brown C.T."/>
            <person name="Hug L.A."/>
            <person name="Thomas B.C."/>
            <person name="Sharon I."/>
            <person name="Castelle C.J."/>
            <person name="Singh A."/>
            <person name="Wilkins M.J."/>
            <person name="Williams K.H."/>
            <person name="Banfield J.F."/>
        </authorList>
    </citation>
    <scope>NUCLEOTIDE SEQUENCE [LARGE SCALE GENOMIC DNA]</scope>
</reference>
<dbReference type="InterPro" id="IPR053136">
    <property type="entry name" value="UTP_pyrophosphatase-like"/>
</dbReference>
<dbReference type="PANTHER" id="PTHR30399">
    <property type="entry name" value="UNCHARACTERIZED PROTEIN YGJP"/>
    <property type="match status" value="1"/>
</dbReference>
<sequence length="226" mass="26940">MEKILIGGKEFSLEIKRKSMRSLRLRLKEKNKIEISTSWITPKILIKKFLSDNREWILNQNEKLKHKKRLSNIKKITILGESYEVETKKSSRDSLVIIDKKIFVNYSEKSKIKQIIDKKMRILALRLIKENVKRLANKYDLDYVKVSVKNQSSRFGSCSHSGSLNFNWQIILLPVEIFEHIILHELTHLTVRNHSKSFWELLAHYDNNWHKNNLWLKREGTKKFIV</sequence>
<accession>A0A0G0LB41</accession>
<gene>
    <name evidence="2" type="ORF">US68_C0010G0030</name>
</gene>
<dbReference type="CDD" id="cd07344">
    <property type="entry name" value="M48_yhfN_like"/>
    <property type="match status" value="1"/>
</dbReference>
<protein>
    <recommendedName>
        <fullName evidence="1">YgjP-like metallopeptidase domain-containing protein</fullName>
    </recommendedName>
</protein>
<evidence type="ECO:0000313" key="2">
    <source>
        <dbReference type="EMBL" id="KKQ49896.1"/>
    </source>
</evidence>
<dbReference type="AlphaFoldDB" id="A0A0G0LB41"/>
<proteinExistence type="predicted"/>
<dbReference type="Proteomes" id="UP000034231">
    <property type="component" value="Unassembled WGS sequence"/>
</dbReference>
<dbReference type="EMBL" id="LBTX01000010">
    <property type="protein sequence ID" value="KKQ49896.1"/>
    <property type="molecule type" value="Genomic_DNA"/>
</dbReference>